<evidence type="ECO:0000313" key="3">
    <source>
        <dbReference type="Proteomes" id="UP000317365"/>
    </source>
</evidence>
<dbReference type="KEGG" id="rhg:EXZ61_04225"/>
<proteinExistence type="predicted"/>
<evidence type="ECO:0000313" key="2">
    <source>
        <dbReference type="EMBL" id="QDL56660.1"/>
    </source>
</evidence>
<feature type="chain" id="PRO_5021705827" evidence="1">
    <location>
        <begin position="26"/>
        <end position="104"/>
    </location>
</feature>
<accession>A0A515EVF4</accession>
<organism evidence="2 3">
    <name type="scientific">Rhodoferax aquaticus</name>
    <dbReference type="NCBI Taxonomy" id="2527691"/>
    <lineage>
        <taxon>Bacteria</taxon>
        <taxon>Pseudomonadati</taxon>
        <taxon>Pseudomonadota</taxon>
        <taxon>Betaproteobacteria</taxon>
        <taxon>Burkholderiales</taxon>
        <taxon>Comamonadaceae</taxon>
        <taxon>Rhodoferax</taxon>
    </lineage>
</organism>
<gene>
    <name evidence="2" type="ORF">EXZ61_04225</name>
</gene>
<dbReference type="EMBL" id="CP036282">
    <property type="protein sequence ID" value="QDL56660.1"/>
    <property type="molecule type" value="Genomic_DNA"/>
</dbReference>
<dbReference type="Gene3D" id="2.40.50.320">
    <property type="entry name" value="Copper binding periplasmic protein CusF"/>
    <property type="match status" value="1"/>
</dbReference>
<keyword evidence="3" id="KW-1185">Reference proteome</keyword>
<feature type="signal peptide" evidence="1">
    <location>
        <begin position="1"/>
        <end position="25"/>
    </location>
</feature>
<dbReference type="Proteomes" id="UP000317365">
    <property type="component" value="Chromosome"/>
</dbReference>
<dbReference type="Pfam" id="PF11604">
    <property type="entry name" value="CusF_Ec"/>
    <property type="match status" value="1"/>
</dbReference>
<dbReference type="InterPro" id="IPR021647">
    <property type="entry name" value="CusF_Ec"/>
</dbReference>
<reference evidence="3" key="2">
    <citation type="journal article" date="2020" name="Int. J. Syst. Evol. Microbiol.">
        <title>Genomic insights into a novel species Rhodoferax aquaticus sp. nov., isolated from freshwater.</title>
        <authorList>
            <person name="Li T."/>
            <person name="Zhuo Y."/>
            <person name="Jin C.Z."/>
            <person name="Wu X."/>
            <person name="Ko S.R."/>
            <person name="Jin F.J."/>
            <person name="Ahn C.Y."/>
            <person name="Oh H.M."/>
            <person name="Lee H.G."/>
            <person name="Jin L."/>
        </authorList>
    </citation>
    <scope>NUCLEOTIDE SEQUENCE [LARGE SCALE GENOMIC DNA]</scope>
    <source>
        <strain evidence="3">Gr-4</strain>
    </source>
</reference>
<evidence type="ECO:0000256" key="1">
    <source>
        <dbReference type="SAM" id="SignalP"/>
    </source>
</evidence>
<name>A0A515EVF4_9BURK</name>
<sequence>MLQNALRPLALTLGLTATLLAPVWAQSDAAPNLGEVRKIDKEAQKITLKHGELKSMDMPPMTMVFRVADPSLLDKVKPGDKVQFNAEKRDGAIVVTVIEPTATK</sequence>
<protein>
    <submittedName>
        <fullName evidence="2">Copper-binding protein</fullName>
    </submittedName>
</protein>
<reference evidence="3" key="1">
    <citation type="submission" date="2019-02" db="EMBL/GenBank/DDBJ databases">
        <title>Complete genome sequence of Rhodoferax sp. Gr-4.</title>
        <authorList>
            <person name="Jin L."/>
        </authorList>
    </citation>
    <scope>NUCLEOTIDE SEQUENCE [LARGE SCALE GENOMIC DNA]</scope>
    <source>
        <strain evidence="3">Gr-4</strain>
    </source>
</reference>
<keyword evidence="1" id="KW-0732">Signal</keyword>
<dbReference type="InterPro" id="IPR042230">
    <property type="entry name" value="CusF_sf"/>
</dbReference>
<dbReference type="AlphaFoldDB" id="A0A515EVF4"/>